<proteinExistence type="predicted"/>
<evidence type="ECO:0000256" key="1">
    <source>
        <dbReference type="SAM" id="Coils"/>
    </source>
</evidence>
<name>A0A0F8ZYD2_9ZZZZ</name>
<reference evidence="2" key="1">
    <citation type="journal article" date="2015" name="Nature">
        <title>Complex archaea that bridge the gap between prokaryotes and eukaryotes.</title>
        <authorList>
            <person name="Spang A."/>
            <person name="Saw J.H."/>
            <person name="Jorgensen S.L."/>
            <person name="Zaremba-Niedzwiedzka K."/>
            <person name="Martijn J."/>
            <person name="Lind A.E."/>
            <person name="van Eijk R."/>
            <person name="Schleper C."/>
            <person name="Guy L."/>
            <person name="Ettema T.J."/>
        </authorList>
    </citation>
    <scope>NUCLEOTIDE SEQUENCE</scope>
</reference>
<evidence type="ECO:0000313" key="2">
    <source>
        <dbReference type="EMBL" id="KKK98947.1"/>
    </source>
</evidence>
<sequence>MYSFESKNEINKRFEKLEKIIGDNTIRFDDTIKGMILKNLARANDQERELSELKASSASHTERIEANAIINNELLGYYARNYKELSELSNRIKRLESK</sequence>
<protein>
    <submittedName>
        <fullName evidence="2">Uncharacterized protein</fullName>
    </submittedName>
</protein>
<gene>
    <name evidence="2" type="ORF">LCGC14_2637660</name>
</gene>
<dbReference type="EMBL" id="LAZR01045403">
    <property type="protein sequence ID" value="KKK98947.1"/>
    <property type="molecule type" value="Genomic_DNA"/>
</dbReference>
<dbReference type="AlphaFoldDB" id="A0A0F8ZYD2"/>
<organism evidence="2">
    <name type="scientific">marine sediment metagenome</name>
    <dbReference type="NCBI Taxonomy" id="412755"/>
    <lineage>
        <taxon>unclassified sequences</taxon>
        <taxon>metagenomes</taxon>
        <taxon>ecological metagenomes</taxon>
    </lineage>
</organism>
<accession>A0A0F8ZYD2</accession>
<comment type="caution">
    <text evidence="2">The sequence shown here is derived from an EMBL/GenBank/DDBJ whole genome shotgun (WGS) entry which is preliminary data.</text>
</comment>
<feature type="coiled-coil region" evidence="1">
    <location>
        <begin position="43"/>
        <end position="98"/>
    </location>
</feature>
<keyword evidence="1" id="KW-0175">Coiled coil</keyword>